<dbReference type="Proteomes" id="UP000223841">
    <property type="component" value="Segment"/>
</dbReference>
<reference evidence="1 2" key="1">
    <citation type="submission" date="2017-06" db="EMBL/GenBank/DDBJ databases">
        <authorList>
            <person name="Kim H.J."/>
            <person name="Triplett B.A."/>
        </authorList>
    </citation>
    <scope>NUCLEOTIDE SEQUENCE [LARGE SCALE GENOMIC DNA]</scope>
</reference>
<protein>
    <submittedName>
        <fullName evidence="1">Uncharacterized protein</fullName>
    </submittedName>
</protein>
<evidence type="ECO:0000313" key="1">
    <source>
        <dbReference type="EMBL" id="ASR78217.1"/>
    </source>
</evidence>
<sequence>MTRYTRNRQLANLGIKGYVLNVPIYVMTEHHQSEHRLDNSFKWNRYSMRTLSAAYWKGKRFNKKTGKANWKVRVTKVTNYVSYRANDNNLFGFTHVV</sequence>
<gene>
    <name evidence="1" type="ORF">PPISBEST_9</name>
</gene>
<proteinExistence type="predicted"/>
<dbReference type="EMBL" id="MF288917">
    <property type="protein sequence ID" value="ASR78217.1"/>
    <property type="molecule type" value="Genomic_DNA"/>
</dbReference>
<evidence type="ECO:0000313" key="2">
    <source>
        <dbReference type="Proteomes" id="UP000223841"/>
    </source>
</evidence>
<organism evidence="1 2">
    <name type="scientific">Bacillus phage PPIsBest</name>
    <dbReference type="NCBI Taxonomy" id="2024234"/>
    <lineage>
        <taxon>Viruses</taxon>
        <taxon>Duplodnaviria</taxon>
        <taxon>Heunggongvirae</taxon>
        <taxon>Uroviricota</taxon>
        <taxon>Caudoviricetes</taxon>
        <taxon>Herelleviridae</taxon>
        <taxon>Bastillevirinae</taxon>
        <taxon>Wphvirus</taxon>
        <taxon>Wphvirus hakuna</taxon>
    </lineage>
</organism>
<name>A0A222Z2N0_9CAUD</name>
<accession>A0A222Z2N0</accession>